<name>A0A949JFN9_9ACTN</name>
<dbReference type="Gene3D" id="3.20.20.70">
    <property type="entry name" value="Aldolase class I"/>
    <property type="match status" value="1"/>
</dbReference>
<evidence type="ECO:0000313" key="6">
    <source>
        <dbReference type="Proteomes" id="UP000694501"/>
    </source>
</evidence>
<evidence type="ECO:0000256" key="2">
    <source>
        <dbReference type="ARBA" id="ARBA00022723"/>
    </source>
</evidence>
<evidence type="ECO:0000313" key="5">
    <source>
        <dbReference type="EMBL" id="MBU7599156.1"/>
    </source>
</evidence>
<dbReference type="GO" id="GO:0051536">
    <property type="term" value="F:iron-sulfur cluster binding"/>
    <property type="evidence" value="ECO:0007669"/>
    <property type="project" value="UniProtKB-KW"/>
</dbReference>
<dbReference type="SUPFAM" id="SSF102114">
    <property type="entry name" value="Radical SAM enzymes"/>
    <property type="match status" value="1"/>
</dbReference>
<dbReference type="InterPro" id="IPR013785">
    <property type="entry name" value="Aldolase_TIM"/>
</dbReference>
<dbReference type="AlphaFoldDB" id="A0A949JFN9"/>
<keyword evidence="2" id="KW-0479">Metal-binding</keyword>
<dbReference type="RefSeq" id="WP_211039794.1">
    <property type="nucleotide sequence ID" value="NZ_JAELVF020000001.1"/>
</dbReference>
<evidence type="ECO:0000256" key="3">
    <source>
        <dbReference type="ARBA" id="ARBA00023004"/>
    </source>
</evidence>
<gene>
    <name evidence="5" type="ORF">JGS22_016440</name>
</gene>
<dbReference type="GO" id="GO:0003824">
    <property type="term" value="F:catalytic activity"/>
    <property type="evidence" value="ECO:0007669"/>
    <property type="project" value="InterPro"/>
</dbReference>
<sequence length="475" mass="53815">MRITAKLRALERATRPYDTAFAAAMELRWKELPDTAKTPGQILGRHGVGCEGTHGVFPKCNLKCTPCYHSRDANQVRVDGPHTHEQITAQMRLLRELRGPRAHTQLIGGEVSLLTPDDHSAALAIMRDHGREPMSFTHGDFDDDYLTQLALGPDGTRRFDRLSFAAHFDKFMYGRRGIERPPDEQSLNPYRARFAAMFARMRREHGVRFFLAHNMTVTPGNLDEIAEVIRDCHAMGYGMFSFQPAAFLGDDRRWKEKFREATPDAVWAEIERGAGTRLDYRVLENGDVRCNRTAYGFYVGSRWYPFLDGDDPRDLAVRDAFFRYFGKMTFTGTPTALLAARIVRVVARHPSTVVTGLRWLGRTARRVGLLRLVRHRMRVRPVTFVMHQFMDADVVAPAWEMMQRGEQAEDAALRETQERLAACHYAMAHPENGTLVPACVQHAVLDPAENAALRTLLPIVEVRTPARRSPGTSGM</sequence>
<keyword evidence="1" id="KW-0949">S-adenosyl-L-methionine</keyword>
<organism evidence="5 6">
    <name type="scientific">Streptomyces tardus</name>
    <dbReference type="NCBI Taxonomy" id="2780544"/>
    <lineage>
        <taxon>Bacteria</taxon>
        <taxon>Bacillati</taxon>
        <taxon>Actinomycetota</taxon>
        <taxon>Actinomycetes</taxon>
        <taxon>Kitasatosporales</taxon>
        <taxon>Streptomycetaceae</taxon>
        <taxon>Streptomyces</taxon>
    </lineage>
</organism>
<proteinExistence type="predicted"/>
<accession>A0A949JFN9</accession>
<dbReference type="InterPro" id="IPR007197">
    <property type="entry name" value="rSAM"/>
</dbReference>
<dbReference type="InterPro" id="IPR058240">
    <property type="entry name" value="rSAM_sf"/>
</dbReference>
<keyword evidence="6" id="KW-1185">Reference proteome</keyword>
<dbReference type="SFLD" id="SFLDS00029">
    <property type="entry name" value="Radical_SAM"/>
    <property type="match status" value="1"/>
</dbReference>
<comment type="caution">
    <text evidence="5">The sequence shown here is derived from an EMBL/GenBank/DDBJ whole genome shotgun (WGS) entry which is preliminary data.</text>
</comment>
<reference evidence="5" key="1">
    <citation type="submission" date="2021-06" db="EMBL/GenBank/DDBJ databases">
        <title>Sequencing of actinobacteria type strains.</title>
        <authorList>
            <person name="Nguyen G.-S."/>
            <person name="Wentzel A."/>
        </authorList>
    </citation>
    <scope>NUCLEOTIDE SEQUENCE</scope>
    <source>
        <strain evidence="5">P38-E01</strain>
    </source>
</reference>
<evidence type="ECO:0000256" key="1">
    <source>
        <dbReference type="ARBA" id="ARBA00022691"/>
    </source>
</evidence>
<keyword evidence="3" id="KW-0408">Iron</keyword>
<dbReference type="EMBL" id="JAELVF020000001">
    <property type="protein sequence ID" value="MBU7599156.1"/>
    <property type="molecule type" value="Genomic_DNA"/>
</dbReference>
<protein>
    <submittedName>
        <fullName evidence="5">Radical SAM domain-containing protein</fullName>
    </submittedName>
</protein>
<evidence type="ECO:0000256" key="4">
    <source>
        <dbReference type="ARBA" id="ARBA00023014"/>
    </source>
</evidence>
<keyword evidence="4" id="KW-0411">Iron-sulfur</keyword>
<dbReference type="GO" id="GO:0046872">
    <property type="term" value="F:metal ion binding"/>
    <property type="evidence" value="ECO:0007669"/>
    <property type="project" value="UniProtKB-KW"/>
</dbReference>
<dbReference type="Proteomes" id="UP000694501">
    <property type="component" value="Unassembled WGS sequence"/>
</dbReference>